<dbReference type="GeneID" id="36835909"/>
<dbReference type="GO" id="GO:0050136">
    <property type="term" value="F:NADH dehydrogenase (quinone) (non-electrogenic) activity"/>
    <property type="evidence" value="ECO:0007669"/>
    <property type="project" value="UniProtKB-EC"/>
</dbReference>
<evidence type="ECO:0000256" key="5">
    <source>
        <dbReference type="ARBA" id="ARBA00023002"/>
    </source>
</evidence>
<dbReference type="InterPro" id="IPR023753">
    <property type="entry name" value="FAD/NAD-binding_dom"/>
</dbReference>
<dbReference type="InterPro" id="IPR036188">
    <property type="entry name" value="FAD/NAD-bd_sf"/>
</dbReference>
<dbReference type="EC" id="1.6.5.9" evidence="2"/>
<dbReference type="KEGG" id="mhk:DFR87_11165"/>
<dbReference type="Pfam" id="PF07992">
    <property type="entry name" value="Pyr_redox_2"/>
    <property type="match status" value="1"/>
</dbReference>
<dbReference type="EMBL" id="CP029287">
    <property type="protein sequence ID" value="AWS00153.1"/>
    <property type="molecule type" value="Genomic_DNA"/>
</dbReference>
<dbReference type="SUPFAM" id="SSF51905">
    <property type="entry name" value="FAD/NAD(P)-binding domain"/>
    <property type="match status" value="2"/>
</dbReference>
<keyword evidence="4" id="KW-0274">FAD</keyword>
<evidence type="ECO:0000313" key="10">
    <source>
        <dbReference type="Proteomes" id="UP000247586"/>
    </source>
</evidence>
<comment type="catalytic activity">
    <reaction evidence="7">
        <text>a quinone + NADH + H(+) = a quinol + NAD(+)</text>
        <dbReference type="Rhea" id="RHEA:46160"/>
        <dbReference type="ChEBI" id="CHEBI:15378"/>
        <dbReference type="ChEBI" id="CHEBI:24646"/>
        <dbReference type="ChEBI" id="CHEBI:57540"/>
        <dbReference type="ChEBI" id="CHEBI:57945"/>
        <dbReference type="ChEBI" id="CHEBI:132124"/>
        <dbReference type="EC" id="1.6.5.9"/>
    </reaction>
</comment>
<evidence type="ECO:0000256" key="7">
    <source>
        <dbReference type="ARBA" id="ARBA00047599"/>
    </source>
</evidence>
<keyword evidence="5" id="KW-0560">Oxidoreductase</keyword>
<dbReference type="OrthoDB" id="38899at2157"/>
<evidence type="ECO:0000313" key="9">
    <source>
        <dbReference type="EMBL" id="AWS00153.1"/>
    </source>
</evidence>
<keyword evidence="3" id="KW-0285">Flavoprotein</keyword>
<evidence type="ECO:0000256" key="3">
    <source>
        <dbReference type="ARBA" id="ARBA00022630"/>
    </source>
</evidence>
<gene>
    <name evidence="9" type="ORF">DFR87_11165</name>
</gene>
<feature type="domain" description="FAD/NAD(P)-binding" evidence="8">
    <location>
        <begin position="2"/>
        <end position="266"/>
    </location>
</feature>
<evidence type="ECO:0000256" key="6">
    <source>
        <dbReference type="ARBA" id="ARBA00023027"/>
    </source>
</evidence>
<evidence type="ECO:0000256" key="1">
    <source>
        <dbReference type="ARBA" id="ARBA00005272"/>
    </source>
</evidence>
<reference evidence="9 10" key="1">
    <citation type="submission" date="2018-05" db="EMBL/GenBank/DDBJ databases">
        <title>Complete Genome Sequences of Extremely Thermoacidophilic, Metal-Mobilizing Type-Strain Members of the Archaeal Family Sulfolobaceae: Acidianus brierleyi DSM-1651T, Acidianus sulfidivorans DSM-18786T, Metallosphaera hakonensis DSM-7519T, and Metallosphaera prunae DSM-10039T.</title>
        <authorList>
            <person name="Counts J.A."/>
            <person name="Kelly R.M."/>
        </authorList>
    </citation>
    <scope>NUCLEOTIDE SEQUENCE [LARGE SCALE GENOMIC DNA]</scope>
    <source>
        <strain evidence="9 10">HO1-1</strain>
    </source>
</reference>
<comment type="similarity">
    <text evidence="1">Belongs to the NADH dehydrogenase family.</text>
</comment>
<protein>
    <recommendedName>
        <fullName evidence="2">NADH:ubiquinone reductase (non-electrogenic)</fullName>
        <ecNumber evidence="2">1.6.5.9</ecNumber>
    </recommendedName>
</protein>
<sequence>MRLVVLGGGFAGLSALNFYKDAIVIDSKEYFLLTHRLTDVIETGNPSLASIPYPKGVIKARVLGVDFKSKVVRTTQGHIGYDKLIISLGYEQDTTRVKGNIQKLENLEDALTIRAKLSQVRSVAVLGGGTLGVELAGSLREMGKNVYLIEFQDRLLSFMSKEASQFAEKKLRDMGVNVMLKTKVEEVKGEILKTDKDEIKVDMSIAAAGFRGPRLVEDLGLTNKNGRMLVDDYLRSVDFEDVYGSGDCMTTKTFVPMSAQVAVQSGKTAAENALGGDTRFSYKQVAVVLRIGPEYFGDMMGKFVKGSMAELAKRVGIYRAIRMVESL</sequence>
<organism evidence="9 10">
    <name type="scientific">Metallosphaera hakonensis JCM 8857 = DSM 7519</name>
    <dbReference type="NCBI Taxonomy" id="1293036"/>
    <lineage>
        <taxon>Archaea</taxon>
        <taxon>Thermoproteota</taxon>
        <taxon>Thermoprotei</taxon>
        <taxon>Sulfolobales</taxon>
        <taxon>Sulfolobaceae</taxon>
        <taxon>Metallosphaera</taxon>
    </lineage>
</organism>
<keyword evidence="10" id="KW-1185">Reference proteome</keyword>
<evidence type="ECO:0000259" key="8">
    <source>
        <dbReference type="Pfam" id="PF07992"/>
    </source>
</evidence>
<dbReference type="RefSeq" id="WP_054836545.1">
    <property type="nucleotide sequence ID" value="NZ_BBBA01000006.1"/>
</dbReference>
<reference evidence="10" key="3">
    <citation type="submission" date="2020-03" db="EMBL/GenBank/DDBJ databases">
        <title>Sequencing and Assembly of Multiple Reported Metal-Biooxidizing Members of the Extremely Thermoacidophilic Archaeal Family Sulfolobaceae.</title>
        <authorList>
            <person name="Counts J.A."/>
            <person name="Kelly R.M."/>
        </authorList>
    </citation>
    <scope>NUCLEOTIDE SEQUENCE [LARGE SCALE GENOMIC DNA]</scope>
    <source>
        <strain evidence="10">HO1-1</strain>
    </source>
</reference>
<dbReference type="AlphaFoldDB" id="A0A2U9IW10"/>
<dbReference type="Proteomes" id="UP000247586">
    <property type="component" value="Chromosome"/>
</dbReference>
<dbReference type="InterPro" id="IPR045024">
    <property type="entry name" value="NDH-2"/>
</dbReference>
<name>A0A2U9IW10_9CREN</name>
<accession>A0A2U9IW10</accession>
<dbReference type="PRINTS" id="PR00368">
    <property type="entry name" value="FADPNR"/>
</dbReference>
<evidence type="ECO:0000256" key="2">
    <source>
        <dbReference type="ARBA" id="ARBA00012637"/>
    </source>
</evidence>
<dbReference type="STRING" id="1293036.GCA_001315825_01317"/>
<dbReference type="Gene3D" id="3.50.50.100">
    <property type="match status" value="1"/>
</dbReference>
<keyword evidence="6" id="KW-0520">NAD</keyword>
<dbReference type="PANTHER" id="PTHR43706">
    <property type="entry name" value="NADH DEHYDROGENASE"/>
    <property type="match status" value="1"/>
</dbReference>
<evidence type="ECO:0000256" key="4">
    <source>
        <dbReference type="ARBA" id="ARBA00022827"/>
    </source>
</evidence>
<dbReference type="PANTHER" id="PTHR43706:SF47">
    <property type="entry name" value="EXTERNAL NADH-UBIQUINONE OXIDOREDUCTASE 1, MITOCHONDRIAL-RELATED"/>
    <property type="match status" value="1"/>
</dbReference>
<reference evidence="10" key="2">
    <citation type="submission" date="2020-03" db="EMBL/GenBank/DDBJ databases">
        <title>Complete Genome Sequences of Extremely Thermoacidophilic, Metal-Mobilizing Type-Strain Members of the Archaeal Family Sulfolobaceae: Acidianus brierleyi DSM-1651T, Acidianus sulfidivorans DSM-18786T, Metallosphaera hakonensis DSM-7519T, and Metallosphaera prunae DSM-10039T.</title>
        <authorList>
            <person name="Counts J.A."/>
            <person name="Kelly R.M."/>
        </authorList>
    </citation>
    <scope>NUCLEOTIDE SEQUENCE [LARGE SCALE GENOMIC DNA]</scope>
    <source>
        <strain evidence="10">HO1-1</strain>
    </source>
</reference>
<proteinExistence type="inferred from homology"/>